<evidence type="ECO:0000313" key="2">
    <source>
        <dbReference type="EMBL" id="CAL1536573.1"/>
    </source>
</evidence>
<dbReference type="Proteomes" id="UP001497497">
    <property type="component" value="Unassembled WGS sequence"/>
</dbReference>
<evidence type="ECO:0000256" key="1">
    <source>
        <dbReference type="SAM" id="MobiDB-lite"/>
    </source>
</evidence>
<feature type="compositionally biased region" description="Basic and acidic residues" evidence="1">
    <location>
        <begin position="609"/>
        <end position="624"/>
    </location>
</feature>
<organism evidence="2 3">
    <name type="scientific">Lymnaea stagnalis</name>
    <name type="common">Great pond snail</name>
    <name type="synonym">Helix stagnalis</name>
    <dbReference type="NCBI Taxonomy" id="6523"/>
    <lineage>
        <taxon>Eukaryota</taxon>
        <taxon>Metazoa</taxon>
        <taxon>Spiralia</taxon>
        <taxon>Lophotrochozoa</taxon>
        <taxon>Mollusca</taxon>
        <taxon>Gastropoda</taxon>
        <taxon>Heterobranchia</taxon>
        <taxon>Euthyneura</taxon>
        <taxon>Panpulmonata</taxon>
        <taxon>Hygrophila</taxon>
        <taxon>Lymnaeoidea</taxon>
        <taxon>Lymnaeidae</taxon>
        <taxon>Lymnaea</taxon>
    </lineage>
</organism>
<feature type="compositionally biased region" description="Basic and acidic residues" evidence="1">
    <location>
        <begin position="568"/>
        <end position="597"/>
    </location>
</feature>
<feature type="region of interest" description="Disordered" evidence="1">
    <location>
        <begin position="110"/>
        <end position="129"/>
    </location>
</feature>
<accession>A0AAV2HWU4</accession>
<name>A0AAV2HWU4_LYMST</name>
<feature type="compositionally biased region" description="Polar residues" evidence="1">
    <location>
        <begin position="525"/>
        <end position="537"/>
    </location>
</feature>
<keyword evidence="3" id="KW-1185">Reference proteome</keyword>
<reference evidence="2 3" key="1">
    <citation type="submission" date="2024-04" db="EMBL/GenBank/DDBJ databases">
        <authorList>
            <consortium name="Genoscope - CEA"/>
            <person name="William W."/>
        </authorList>
    </citation>
    <scope>NUCLEOTIDE SEQUENCE [LARGE SCALE GENOMIC DNA]</scope>
</reference>
<proteinExistence type="predicted"/>
<evidence type="ECO:0000313" key="3">
    <source>
        <dbReference type="Proteomes" id="UP001497497"/>
    </source>
</evidence>
<gene>
    <name evidence="2" type="ORF">GSLYS_00010486001</name>
</gene>
<comment type="caution">
    <text evidence="2">The sequence shown here is derived from an EMBL/GenBank/DDBJ whole genome shotgun (WGS) entry which is preliminary data.</text>
</comment>
<dbReference type="AlphaFoldDB" id="A0AAV2HWU4"/>
<dbReference type="EMBL" id="CAXITT010000233">
    <property type="protein sequence ID" value="CAL1536573.1"/>
    <property type="molecule type" value="Genomic_DNA"/>
</dbReference>
<feature type="region of interest" description="Disordered" evidence="1">
    <location>
        <begin position="517"/>
        <end position="642"/>
    </location>
</feature>
<sequence length="642" mass="71337">MALASTSAYIVPKTRCDNFCQHPSCWGYYSKGCQKSTSSLKQHHSKSFSEDSDDEFSLPTQSICNLLSDYGDREDNSNSNSAFETFGNKDDMIWSLSAHSIGQILKNSKTSHNHQRLGDRTTGVDCKDLPAGTSPSVKQFVRVQDVFNADAFQHNFGQESCPRHYVWVPRSSESRKKTDKSSITIDSSESSSVIVKDLTKTVLHPVILSKTDETSKKDKSNKAASQIKPVNSQLSMQRLKMSPSFYESCLSHMSPRHKLHPISKEGSVTNKLQNTAFTVDNLIRNKKVQLLKDPKGRIQENIESLNKPVFQLDINGVRELTSSDSVIVNEKRKHQETRQIGELPTLQPLAKIPSISLGLPELPSGLKTTKPFTYKKQDFDFSLGPVFSAPSSHRSVLSGENSKYGSARRAHGSPILTQQSQAVVKDLDGQSKRSASLSIHLPVPPVMTHKMDQPSSKIIHENVDQSILAINSHQFDQQGAVDQTSASRPTSAYVGEDSSVLVLTERDDKSYENVKLAQLRDRSQNTEQVQNQDSATAEESCPSPDQWPLVTESSFEEATKPPITEAGHNSKYEGQRNKAKVNHEMIRKSKVKDEKVLTDSPAPPPPSPEPRESSDMRRGNDLKALESVSMEPLFEVEESPTM</sequence>
<protein>
    <submittedName>
        <fullName evidence="2">Uncharacterized protein</fullName>
    </submittedName>
</protein>